<sequence>MPPPPAQLAPVQRAALTGQALGEVGAAYGQFAPYVPATERAAHALGVVQRHVQAGADEGTLLAALQRQAAQEPFGAQAYAAAVQRVQAQDAALQRAVTAHALQGQHAARTHELAELQGQQAAQHLQTVTQRVQARQGGGEPLPAAVQRHLEAGLNADLSRVRVHTDSEAAKLASSLQATAFTTGTDIYFAANQYNPHSTSGLELLAHEATHVVQQTQGRVQPGLDPDAGKEQEAQQMGKRLAVMDGPGGAGAGPAPHPAAQAATGTVQRQIKKRGKGSELYLKFPEVALLAEFNKRLGISARKVGAPANFYDSQYQTLLKDIYKEGENPTPWSPRSRRPMTATFRNSAPWTSSRPIQAPCCPTATRSLTC</sequence>
<dbReference type="EMBL" id="JBHSWB010000001">
    <property type="protein sequence ID" value="MFC6659878.1"/>
    <property type="molecule type" value="Genomic_DNA"/>
</dbReference>
<comment type="caution">
    <text evidence="3">The sequence shown here is derived from an EMBL/GenBank/DDBJ whole genome shotgun (WGS) entry which is preliminary data.</text>
</comment>
<dbReference type="RefSeq" id="WP_380054629.1">
    <property type="nucleotide sequence ID" value="NZ_JBHSWB010000001.1"/>
</dbReference>
<evidence type="ECO:0000259" key="2">
    <source>
        <dbReference type="Pfam" id="PF13699"/>
    </source>
</evidence>
<organism evidence="3 4">
    <name type="scientific">Deinococcus multiflagellatus</name>
    <dbReference type="NCBI Taxonomy" id="1656887"/>
    <lineage>
        <taxon>Bacteria</taxon>
        <taxon>Thermotogati</taxon>
        <taxon>Deinococcota</taxon>
        <taxon>Deinococci</taxon>
        <taxon>Deinococcales</taxon>
        <taxon>Deinococcaceae</taxon>
        <taxon>Deinococcus</taxon>
    </lineage>
</organism>
<gene>
    <name evidence="3" type="ORF">ACFP90_05535</name>
</gene>
<name>A0ABW1ZGH0_9DEIO</name>
<keyword evidence="4" id="KW-1185">Reference proteome</keyword>
<feature type="domain" description="eCIS core" evidence="2">
    <location>
        <begin position="141"/>
        <end position="218"/>
    </location>
</feature>
<evidence type="ECO:0000256" key="1">
    <source>
        <dbReference type="SAM" id="MobiDB-lite"/>
    </source>
</evidence>
<evidence type="ECO:0000313" key="4">
    <source>
        <dbReference type="Proteomes" id="UP001596317"/>
    </source>
</evidence>
<protein>
    <submittedName>
        <fullName evidence="3">DUF4157 domain-containing protein</fullName>
    </submittedName>
</protein>
<feature type="region of interest" description="Disordered" evidence="1">
    <location>
        <begin position="245"/>
        <end position="264"/>
    </location>
</feature>
<accession>A0ABW1ZGH0</accession>
<evidence type="ECO:0000313" key="3">
    <source>
        <dbReference type="EMBL" id="MFC6659878.1"/>
    </source>
</evidence>
<dbReference type="InterPro" id="IPR025295">
    <property type="entry name" value="eCIS_core_dom"/>
</dbReference>
<reference evidence="4" key="1">
    <citation type="journal article" date="2019" name="Int. J. Syst. Evol. Microbiol.">
        <title>The Global Catalogue of Microorganisms (GCM) 10K type strain sequencing project: providing services to taxonomists for standard genome sequencing and annotation.</title>
        <authorList>
            <consortium name="The Broad Institute Genomics Platform"/>
            <consortium name="The Broad Institute Genome Sequencing Center for Infectious Disease"/>
            <person name="Wu L."/>
            <person name="Ma J."/>
        </authorList>
    </citation>
    <scope>NUCLEOTIDE SEQUENCE [LARGE SCALE GENOMIC DNA]</scope>
    <source>
        <strain evidence="4">CCUG 63830</strain>
    </source>
</reference>
<proteinExistence type="predicted"/>
<dbReference type="Proteomes" id="UP001596317">
    <property type="component" value="Unassembled WGS sequence"/>
</dbReference>
<dbReference type="Pfam" id="PF13699">
    <property type="entry name" value="eCIS_core"/>
    <property type="match status" value="1"/>
</dbReference>